<evidence type="ECO:0000313" key="2">
    <source>
        <dbReference type="EMBL" id="KUG53426.1"/>
    </source>
</evidence>
<proteinExistence type="predicted"/>
<dbReference type="SUPFAM" id="SSF88697">
    <property type="entry name" value="PUA domain-like"/>
    <property type="match status" value="1"/>
</dbReference>
<reference evidence="2 3" key="1">
    <citation type="submission" date="2015-12" db="EMBL/GenBank/DDBJ databases">
        <title>Serinicoccus chungangenesis strain CD08_5 genome sequencing and assembly.</title>
        <authorList>
            <person name="Chander A.M."/>
            <person name="Kaur G."/>
            <person name="Nair G.R."/>
            <person name="Dhawan D.K."/>
            <person name="Kochhar R.K."/>
            <person name="Mayilraj S."/>
            <person name="Bhadada S.K."/>
        </authorList>
    </citation>
    <scope>NUCLEOTIDE SEQUENCE [LARGE SCALE GENOMIC DNA]</scope>
    <source>
        <strain evidence="2 3">CD08_5</strain>
    </source>
</reference>
<name>A0A0W8I5A6_9MICO</name>
<sequence>MTAGSTPTPGTATQAVPEPAPQEWCLARTYRSRLVEPGDLVVRYLGGQKTPGIVEIGRVTHAVEPPAGDEKPVVHYAAVTLRAPVARQVLKDDPVLAGCELIRLGRAANPLHLTPEETLALATHVTPEDLDRAGWPQG</sequence>
<dbReference type="InterPro" id="IPR015947">
    <property type="entry name" value="PUA-like_sf"/>
</dbReference>
<comment type="caution">
    <text evidence="2">The sequence shown here is derived from an EMBL/GenBank/DDBJ whole genome shotgun (WGS) entry which is preliminary data.</text>
</comment>
<organism evidence="2 3">
    <name type="scientific">Serinicoccus chungangensis</name>
    <dbReference type="NCBI Taxonomy" id="767452"/>
    <lineage>
        <taxon>Bacteria</taxon>
        <taxon>Bacillati</taxon>
        <taxon>Actinomycetota</taxon>
        <taxon>Actinomycetes</taxon>
        <taxon>Micrococcales</taxon>
        <taxon>Ornithinimicrobiaceae</taxon>
        <taxon>Serinicoccus</taxon>
    </lineage>
</organism>
<keyword evidence="3" id="KW-1185">Reference proteome</keyword>
<dbReference type="Proteomes" id="UP000054837">
    <property type="component" value="Unassembled WGS sequence"/>
</dbReference>
<dbReference type="AlphaFoldDB" id="A0A0W8I5A6"/>
<evidence type="ECO:0000256" key="1">
    <source>
        <dbReference type="SAM" id="MobiDB-lite"/>
    </source>
</evidence>
<accession>A0A0W8I5A6</accession>
<dbReference type="STRING" id="767452.AVL62_01095"/>
<feature type="region of interest" description="Disordered" evidence="1">
    <location>
        <begin position="1"/>
        <end position="20"/>
    </location>
</feature>
<dbReference type="EMBL" id="LQBL01000028">
    <property type="protein sequence ID" value="KUG53426.1"/>
    <property type="molecule type" value="Genomic_DNA"/>
</dbReference>
<gene>
    <name evidence="2" type="ORF">AVL62_01095</name>
</gene>
<protein>
    <submittedName>
        <fullName evidence="2">Uncharacterized protein</fullName>
    </submittedName>
</protein>
<evidence type="ECO:0000313" key="3">
    <source>
        <dbReference type="Proteomes" id="UP000054837"/>
    </source>
</evidence>
<feature type="compositionally biased region" description="Low complexity" evidence="1">
    <location>
        <begin position="1"/>
        <end position="13"/>
    </location>
</feature>